<reference evidence="6 7" key="1">
    <citation type="journal article" date="2003" name="DNA Res.">
        <title>Complete genome structure of Gloeobacter violaceus PCC 7421, a cyanobacterium that lacks thylakoids.</title>
        <authorList>
            <person name="Nakamura Y."/>
            <person name="Kaneko T."/>
            <person name="Sato S."/>
            <person name="Mimuro M."/>
            <person name="Miyashita H."/>
            <person name="Tsuchiya T."/>
            <person name="Sasamoto S."/>
            <person name="Watanabe A."/>
            <person name="Kawashima K."/>
            <person name="Kishida Y."/>
            <person name="Kiyokawa C."/>
            <person name="Kohara M."/>
            <person name="Matsumoto M."/>
            <person name="Matsuno A."/>
            <person name="Nakazaki N."/>
            <person name="Shimpo S."/>
            <person name="Takeuchi C."/>
            <person name="Yamada M."/>
            <person name="Tabata S."/>
        </authorList>
    </citation>
    <scope>NUCLEOTIDE SEQUENCE [LARGE SCALE GENOMIC DNA]</scope>
    <source>
        <strain evidence="7">ATCC 29082 / PCC 7421</strain>
    </source>
</reference>
<dbReference type="PATRIC" id="fig|251221.4.peg.4075"/>
<dbReference type="Proteomes" id="UP000000557">
    <property type="component" value="Chromosome"/>
</dbReference>
<dbReference type="OrthoDB" id="9789406at2"/>
<organism evidence="6 7">
    <name type="scientific">Gloeobacter violaceus (strain ATCC 29082 / PCC 7421)</name>
    <dbReference type="NCBI Taxonomy" id="251221"/>
    <lineage>
        <taxon>Bacteria</taxon>
        <taxon>Bacillati</taxon>
        <taxon>Cyanobacteriota</taxon>
        <taxon>Cyanophyceae</taxon>
        <taxon>Gloeobacterales</taxon>
        <taxon>Gloeobacteraceae</taxon>
        <taxon>Gloeobacter</taxon>
    </lineage>
</organism>
<evidence type="ECO:0000256" key="3">
    <source>
        <dbReference type="ARBA" id="ARBA00023002"/>
    </source>
</evidence>
<comment type="similarity">
    <text evidence="1 5">Belongs to the glutathione peroxidase family.</text>
</comment>
<gene>
    <name evidence="6" type="ordered locus">glr4043</name>
</gene>
<protein>
    <recommendedName>
        <fullName evidence="5">Glutathione peroxidase</fullName>
    </recommendedName>
</protein>
<dbReference type="GO" id="GO:0034599">
    <property type="term" value="P:cellular response to oxidative stress"/>
    <property type="evidence" value="ECO:0000318"/>
    <property type="project" value="GO_Central"/>
</dbReference>
<sequence length="160" mass="17748">MATVSDITVQTVDGQARSLGRYKGQVLLIVNVASYCGYTPQYAGLEKLYRRYKDAGLRVLAFPCNDFGGQEPGSNAEIAEFCSRYDVSFELFDKVGARGYYKHPLYVRLSEAAEPAGEVSWNFEKFLIAKSGEIVGRYRSGIGPEDPQLVADIERELAKS</sequence>
<feature type="active site" evidence="4">
    <location>
        <position position="36"/>
    </location>
</feature>
<evidence type="ECO:0000256" key="5">
    <source>
        <dbReference type="RuleBase" id="RU000499"/>
    </source>
</evidence>
<evidence type="ECO:0000256" key="4">
    <source>
        <dbReference type="PIRSR" id="PIRSR000303-1"/>
    </source>
</evidence>
<keyword evidence="2 5" id="KW-0575">Peroxidase</keyword>
<proteinExistence type="inferred from homology"/>
<dbReference type="CDD" id="cd00340">
    <property type="entry name" value="GSH_Peroxidase"/>
    <property type="match status" value="1"/>
</dbReference>
<dbReference type="InterPro" id="IPR000889">
    <property type="entry name" value="Glutathione_peroxidase"/>
</dbReference>
<dbReference type="Gene3D" id="3.40.30.10">
    <property type="entry name" value="Glutaredoxin"/>
    <property type="match status" value="1"/>
</dbReference>
<evidence type="ECO:0000256" key="2">
    <source>
        <dbReference type="ARBA" id="ARBA00022559"/>
    </source>
</evidence>
<dbReference type="PROSITE" id="PS51355">
    <property type="entry name" value="GLUTATHIONE_PEROXID_3"/>
    <property type="match status" value="1"/>
</dbReference>
<evidence type="ECO:0000313" key="7">
    <source>
        <dbReference type="Proteomes" id="UP000000557"/>
    </source>
</evidence>
<dbReference type="EnsemblBacteria" id="BAC91984">
    <property type="protein sequence ID" value="BAC91984"/>
    <property type="gene ID" value="BAC91984"/>
</dbReference>
<dbReference type="RefSeq" id="WP_011144031.1">
    <property type="nucleotide sequence ID" value="NC_005125.1"/>
</dbReference>
<accession>Q7NE37</accession>
<dbReference type="EMBL" id="BA000045">
    <property type="protein sequence ID" value="BAC91984.1"/>
    <property type="molecule type" value="Genomic_DNA"/>
</dbReference>
<dbReference type="SUPFAM" id="SSF52833">
    <property type="entry name" value="Thioredoxin-like"/>
    <property type="match status" value="1"/>
</dbReference>
<dbReference type="InterPro" id="IPR036249">
    <property type="entry name" value="Thioredoxin-like_sf"/>
</dbReference>
<dbReference type="KEGG" id="gvi:glr4043"/>
<dbReference type="eggNOG" id="COG0386">
    <property type="taxonomic scope" value="Bacteria"/>
</dbReference>
<dbReference type="HOGENOM" id="CLU_029507_1_2_3"/>
<dbReference type="PRINTS" id="PR01011">
    <property type="entry name" value="GLUTPROXDASE"/>
</dbReference>
<evidence type="ECO:0000313" key="6">
    <source>
        <dbReference type="EMBL" id="BAC91984.1"/>
    </source>
</evidence>
<dbReference type="PANTHER" id="PTHR11592:SF78">
    <property type="entry name" value="GLUTATHIONE PEROXIDASE"/>
    <property type="match status" value="1"/>
</dbReference>
<dbReference type="InterPro" id="IPR029759">
    <property type="entry name" value="GPX_AS"/>
</dbReference>
<dbReference type="AlphaFoldDB" id="Q7NE37"/>
<dbReference type="PANTHER" id="PTHR11592">
    <property type="entry name" value="GLUTATHIONE PEROXIDASE"/>
    <property type="match status" value="1"/>
</dbReference>
<keyword evidence="7" id="KW-1185">Reference proteome</keyword>
<dbReference type="STRING" id="251221.gene:10761561"/>
<dbReference type="PhylomeDB" id="Q7NE37"/>
<dbReference type="Pfam" id="PF00255">
    <property type="entry name" value="GSHPx"/>
    <property type="match status" value="1"/>
</dbReference>
<dbReference type="PIRSF" id="PIRSF000303">
    <property type="entry name" value="Glutathion_perox"/>
    <property type="match status" value="1"/>
</dbReference>
<dbReference type="InParanoid" id="Q7NE37"/>
<dbReference type="PROSITE" id="PS00460">
    <property type="entry name" value="GLUTATHIONE_PEROXID_1"/>
    <property type="match status" value="1"/>
</dbReference>
<name>Q7NE37_GLOVI</name>
<dbReference type="GO" id="GO:0004601">
    <property type="term" value="F:peroxidase activity"/>
    <property type="evidence" value="ECO:0007669"/>
    <property type="project" value="UniProtKB-KW"/>
</dbReference>
<evidence type="ECO:0000256" key="1">
    <source>
        <dbReference type="ARBA" id="ARBA00006926"/>
    </source>
</evidence>
<keyword evidence="3 5" id="KW-0560">Oxidoreductase</keyword>
<reference evidence="6 7" key="2">
    <citation type="journal article" date="2003" name="DNA Res.">
        <title>Complete genome structure of Gloeobacter violaceus PCC 7421, a cyanobacterium that lacks thylakoids (supplement).</title>
        <authorList>
            <person name="Nakamura Y."/>
            <person name="Kaneko T."/>
            <person name="Sato S."/>
            <person name="Mimuro M."/>
            <person name="Miyashita H."/>
            <person name="Tsuchiya T."/>
            <person name="Sasamoto S."/>
            <person name="Watanabe A."/>
            <person name="Kawashima K."/>
            <person name="Kishida Y."/>
            <person name="Kiyokawa C."/>
            <person name="Kohara M."/>
            <person name="Matsumoto M."/>
            <person name="Matsuno A."/>
            <person name="Nakazaki N."/>
            <person name="Shimpo S."/>
            <person name="Takeuchi C."/>
            <person name="Yamada M."/>
            <person name="Tabata S."/>
        </authorList>
    </citation>
    <scope>NUCLEOTIDE SEQUENCE [LARGE SCALE GENOMIC DNA]</scope>
    <source>
        <strain evidence="7">ATCC 29082 / PCC 7421</strain>
    </source>
</reference>